<dbReference type="Proteomes" id="UP000250831">
    <property type="component" value="Unassembled WGS sequence"/>
</dbReference>
<keyword evidence="2" id="KW-1185">Reference proteome</keyword>
<dbReference type="AlphaFoldDB" id="A0A363NW37"/>
<evidence type="ECO:0000313" key="1">
    <source>
        <dbReference type="EMBL" id="PUV24943.1"/>
    </source>
</evidence>
<gene>
    <name evidence="1" type="ORF">DCO56_08290</name>
</gene>
<dbReference type="InterPro" id="IPR036249">
    <property type="entry name" value="Thioredoxin-like_sf"/>
</dbReference>
<comment type="caution">
    <text evidence="1">The sequence shown here is derived from an EMBL/GenBank/DDBJ whole genome shotgun (WGS) entry which is preliminary data.</text>
</comment>
<dbReference type="SUPFAM" id="SSF52833">
    <property type="entry name" value="Thioredoxin-like"/>
    <property type="match status" value="1"/>
</dbReference>
<proteinExistence type="predicted"/>
<protein>
    <recommendedName>
        <fullName evidence="3">Thioredoxin-like fold domain-containing protein</fullName>
    </recommendedName>
</protein>
<name>A0A363NW37_9SPHI</name>
<dbReference type="Gene3D" id="3.40.30.10">
    <property type="entry name" value="Glutaredoxin"/>
    <property type="match status" value="1"/>
</dbReference>
<dbReference type="EMBL" id="QCXX01000002">
    <property type="protein sequence ID" value="PUV24943.1"/>
    <property type="molecule type" value="Genomic_DNA"/>
</dbReference>
<evidence type="ECO:0008006" key="3">
    <source>
        <dbReference type="Google" id="ProtNLM"/>
    </source>
</evidence>
<reference evidence="1 2" key="1">
    <citation type="submission" date="2018-04" db="EMBL/GenBank/DDBJ databases">
        <title>Sphingobacterium sp. M46 Genome.</title>
        <authorList>
            <person name="Cheng J."/>
            <person name="Li Y."/>
        </authorList>
    </citation>
    <scope>NUCLEOTIDE SEQUENCE [LARGE SCALE GENOMIC DNA]</scope>
    <source>
        <strain evidence="1 2">M46</strain>
    </source>
</reference>
<evidence type="ECO:0000313" key="2">
    <source>
        <dbReference type="Proteomes" id="UP000250831"/>
    </source>
</evidence>
<sequence>MGPGFESQRDHRGKANRKISFFCLKGLGFERRAGRVRSVGGSGMCTGTVGLSQSQRDHSFIRKNIPEYPSFWDSDKSLSKSLGVFGYPFVMLLDRERKLLYQGALDSKALSDILLNLQ</sequence>
<organism evidence="1 2">
    <name type="scientific">Sphingobacterium athyrii</name>
    <dbReference type="NCBI Taxonomy" id="2152717"/>
    <lineage>
        <taxon>Bacteria</taxon>
        <taxon>Pseudomonadati</taxon>
        <taxon>Bacteroidota</taxon>
        <taxon>Sphingobacteriia</taxon>
        <taxon>Sphingobacteriales</taxon>
        <taxon>Sphingobacteriaceae</taxon>
        <taxon>Sphingobacterium</taxon>
    </lineage>
</organism>
<accession>A0A363NW37</accession>